<evidence type="ECO:0000313" key="3">
    <source>
        <dbReference type="Proteomes" id="UP001172728"/>
    </source>
</evidence>
<dbReference type="Pfam" id="PF19736">
    <property type="entry name" value="DUF6226"/>
    <property type="match status" value="1"/>
</dbReference>
<evidence type="ECO:0000313" key="2">
    <source>
        <dbReference type="EMBL" id="MDN4475767.1"/>
    </source>
</evidence>
<keyword evidence="3" id="KW-1185">Reference proteome</keyword>
<sequence>MYERPELPELVFTDPDGNAIPYGHRWGADGPPKRTYSLTRHPERFAPLADVANALIEHLERTYDVDVRYTDGMPEDAPDTVRSAEQGQVRIARAATLLPRHDGCAPLVIAETTFPSIVVAMGAAGEARAPACGCDACDESLEESAELLERLVFSVVEGRFQERYSWTDGIEITLGDLGGASYSREPRHVADKERVDALKQSQRERHGRRWMPWPPRRDDEDGTWVPDPEPLRLWTREEREAAIEAALDRIRRRLRSA</sequence>
<reference evidence="2" key="1">
    <citation type="submission" date="2023-06" db="EMBL/GenBank/DDBJ databases">
        <title>Sysu t00192.</title>
        <authorList>
            <person name="Gao L."/>
            <person name="Fang B.-Z."/>
            <person name="Li W.-J."/>
        </authorList>
    </citation>
    <scope>NUCLEOTIDE SEQUENCE</scope>
    <source>
        <strain evidence="2">SYSU T00192</strain>
    </source>
</reference>
<comment type="caution">
    <text evidence="2">The sequence shown here is derived from an EMBL/GenBank/DDBJ whole genome shotgun (WGS) entry which is preliminary data.</text>
</comment>
<accession>A0ABT8G9M5</accession>
<organism evidence="2 3">
    <name type="scientific">Demequina litoralis</name>
    <dbReference type="NCBI Taxonomy" id="3051660"/>
    <lineage>
        <taxon>Bacteria</taxon>
        <taxon>Bacillati</taxon>
        <taxon>Actinomycetota</taxon>
        <taxon>Actinomycetes</taxon>
        <taxon>Micrococcales</taxon>
        <taxon>Demequinaceae</taxon>
        <taxon>Demequina</taxon>
    </lineage>
</organism>
<evidence type="ECO:0000256" key="1">
    <source>
        <dbReference type="SAM" id="MobiDB-lite"/>
    </source>
</evidence>
<protein>
    <submittedName>
        <fullName evidence="2">DUF6226 family protein</fullName>
    </submittedName>
</protein>
<feature type="region of interest" description="Disordered" evidence="1">
    <location>
        <begin position="196"/>
        <end position="226"/>
    </location>
</feature>
<dbReference type="InterPro" id="IPR045773">
    <property type="entry name" value="DUF6226"/>
</dbReference>
<dbReference type="Proteomes" id="UP001172728">
    <property type="component" value="Unassembled WGS sequence"/>
</dbReference>
<name>A0ABT8G9M5_9MICO</name>
<gene>
    <name evidence="2" type="ORF">QQX09_07850</name>
</gene>
<proteinExistence type="predicted"/>
<dbReference type="EMBL" id="JAUHPW010000005">
    <property type="protein sequence ID" value="MDN4475767.1"/>
    <property type="molecule type" value="Genomic_DNA"/>
</dbReference>
<dbReference type="RefSeq" id="WP_301133154.1">
    <property type="nucleotide sequence ID" value="NZ_JAUHPW010000005.1"/>
</dbReference>